<dbReference type="Pfam" id="PF18367">
    <property type="entry name" value="Rv2175c_C"/>
    <property type="match status" value="1"/>
</dbReference>
<reference evidence="3 4" key="1">
    <citation type="submission" date="2018-06" db="EMBL/GenBank/DDBJ databases">
        <title>Whole genome sequencing of a novel hydrocarbon degrading bacterial strain, PW21 isolated from oil contaminated produced water sample.</title>
        <authorList>
            <person name="Nagkirti P."/>
            <person name="Shaikh A."/>
            <person name="Gowdaman V."/>
            <person name="Engineer A.E."/>
            <person name="Dagar S."/>
            <person name="Dhakephalkar P.K."/>
        </authorList>
    </citation>
    <scope>NUCLEOTIDE SEQUENCE [LARGE SCALE GENOMIC DNA]</scope>
    <source>
        <strain evidence="3 4">PW21</strain>
    </source>
</reference>
<name>A0A2W5YGG6_9MICO</name>
<feature type="domain" description="Rv2175c C-terminal" evidence="1">
    <location>
        <begin position="70"/>
        <end position="123"/>
    </location>
</feature>
<evidence type="ECO:0000313" key="3">
    <source>
        <dbReference type="EMBL" id="PZR53801.1"/>
    </source>
</evidence>
<dbReference type="EMBL" id="QKWH01000003">
    <property type="protein sequence ID" value="PZR53801.1"/>
    <property type="molecule type" value="Genomic_DNA"/>
</dbReference>
<dbReference type="Pfam" id="PF21531">
    <property type="entry name" value="Rv2175c_wHTH"/>
    <property type="match status" value="1"/>
</dbReference>
<evidence type="ECO:0000313" key="4">
    <source>
        <dbReference type="Proteomes" id="UP000248783"/>
    </source>
</evidence>
<keyword evidence="3" id="KW-0238">DNA-binding</keyword>
<dbReference type="AlphaFoldDB" id="A0A2W5YGG6"/>
<dbReference type="InterPro" id="IPR048576">
    <property type="entry name" value="Rv2175c_wHTH"/>
</dbReference>
<gene>
    <name evidence="3" type="ORF">DNL40_06675</name>
</gene>
<dbReference type="GO" id="GO:0003677">
    <property type="term" value="F:DNA binding"/>
    <property type="evidence" value="ECO:0007669"/>
    <property type="project" value="UniProtKB-KW"/>
</dbReference>
<evidence type="ECO:0000259" key="1">
    <source>
        <dbReference type="Pfam" id="PF18367"/>
    </source>
</evidence>
<proteinExistence type="predicted"/>
<dbReference type="Proteomes" id="UP000248783">
    <property type="component" value="Unassembled WGS sequence"/>
</dbReference>
<comment type="caution">
    <text evidence="3">The sequence shown here is derived from an EMBL/GenBank/DDBJ whole genome shotgun (WGS) entry which is preliminary data.</text>
</comment>
<evidence type="ECO:0000259" key="2">
    <source>
        <dbReference type="Pfam" id="PF21531"/>
    </source>
</evidence>
<protein>
    <submittedName>
        <fullName evidence="3">DNA-binding protein</fullName>
    </submittedName>
</protein>
<feature type="domain" description="DNA-binding protein Rv2175c wHTH" evidence="2">
    <location>
        <begin position="7"/>
        <end position="56"/>
    </location>
</feature>
<dbReference type="InterPro" id="IPR041098">
    <property type="entry name" value="Rv2175c_C"/>
</dbReference>
<organism evidence="3 4">
    <name type="scientific">Xylanimonas oleitrophica</name>
    <dbReference type="NCBI Taxonomy" id="2607479"/>
    <lineage>
        <taxon>Bacteria</taxon>
        <taxon>Bacillati</taxon>
        <taxon>Actinomycetota</taxon>
        <taxon>Actinomycetes</taxon>
        <taxon>Micrococcales</taxon>
        <taxon>Promicromonosporaceae</taxon>
        <taxon>Xylanimonas</taxon>
    </lineage>
</organism>
<accession>A0A2W5YGG6</accession>
<sequence>MSNPDLDSLVPQWLTLPDLADRLGVEFSRVRALVRDRAVIGVKRGERTVFQVPEAFVVPAEGGGEQVLPSLRGTVLVLGDQGLPDAEIIEWLFTPEPTLDGTPVEALRGGRRAAVRRAAQALA</sequence>
<dbReference type="RefSeq" id="WP_111250468.1">
    <property type="nucleotide sequence ID" value="NZ_QKWH01000003.1"/>
</dbReference>
<keyword evidence="4" id="KW-1185">Reference proteome</keyword>